<dbReference type="EnsemblMetazoa" id="XM_022811653">
    <property type="protein sequence ID" value="XP_022667388"/>
    <property type="gene ID" value="LOC111252956"/>
</dbReference>
<evidence type="ECO:0000256" key="1">
    <source>
        <dbReference type="ARBA" id="ARBA00004604"/>
    </source>
</evidence>
<feature type="compositionally biased region" description="Basic and acidic residues" evidence="7">
    <location>
        <begin position="285"/>
        <end position="296"/>
    </location>
</feature>
<comment type="subcellular location">
    <subcellularLocation>
        <location evidence="1">Nucleus</location>
        <location evidence="1">Nucleolus</location>
    </subcellularLocation>
</comment>
<feature type="compositionally biased region" description="Basic and acidic residues" evidence="7">
    <location>
        <begin position="346"/>
        <end position="360"/>
    </location>
</feature>
<dbReference type="InterPro" id="IPR007276">
    <property type="entry name" value="Nop14"/>
</dbReference>
<dbReference type="EnsemblMetazoa" id="XM_022811658">
    <property type="protein sequence ID" value="XP_022667393"/>
    <property type="gene ID" value="LOC111252956"/>
</dbReference>
<dbReference type="FunCoup" id="A0A7M7MIK3">
    <property type="interactions" value="1674"/>
</dbReference>
<dbReference type="RefSeq" id="XP_022667394.1">
    <property type="nucleotide sequence ID" value="XM_022811659.1"/>
</dbReference>
<feature type="region of interest" description="Disordered" evidence="7">
    <location>
        <begin position="285"/>
        <end position="413"/>
    </location>
</feature>
<dbReference type="RefSeq" id="XP_022667386.1">
    <property type="nucleotide sequence ID" value="XM_022811651.1"/>
</dbReference>
<dbReference type="RefSeq" id="XP_022667387.1">
    <property type="nucleotide sequence ID" value="XM_022811652.1"/>
</dbReference>
<dbReference type="RefSeq" id="XP_022667389.1">
    <property type="nucleotide sequence ID" value="XM_022811654.1"/>
</dbReference>
<dbReference type="RefSeq" id="XP_022667392.1">
    <property type="nucleotide sequence ID" value="XM_022811657.1"/>
</dbReference>
<dbReference type="RefSeq" id="XP_022667391.1">
    <property type="nucleotide sequence ID" value="XM_022811656.1"/>
</dbReference>
<comment type="similarity">
    <text evidence="2">Belongs to the NOP14 family.</text>
</comment>
<evidence type="ECO:0000256" key="6">
    <source>
        <dbReference type="ARBA" id="ARBA00024695"/>
    </source>
</evidence>
<dbReference type="GO" id="GO:0032040">
    <property type="term" value="C:small-subunit processome"/>
    <property type="evidence" value="ECO:0007669"/>
    <property type="project" value="InterPro"/>
</dbReference>
<dbReference type="RefSeq" id="XP_022667393.1">
    <property type="nucleotide sequence ID" value="XM_022811658.1"/>
</dbReference>
<dbReference type="Proteomes" id="UP000594260">
    <property type="component" value="Unplaced"/>
</dbReference>
<dbReference type="GO" id="GO:0030692">
    <property type="term" value="C:Noc4p-Nop14p complex"/>
    <property type="evidence" value="ECO:0007669"/>
    <property type="project" value="TreeGrafter"/>
</dbReference>
<evidence type="ECO:0000256" key="7">
    <source>
        <dbReference type="SAM" id="MobiDB-lite"/>
    </source>
</evidence>
<dbReference type="OrthoDB" id="441771at2759"/>
<name>A0A7M7MIK3_VARDE</name>
<evidence type="ECO:0000256" key="2">
    <source>
        <dbReference type="ARBA" id="ARBA00007466"/>
    </source>
</evidence>
<dbReference type="AlphaFoldDB" id="A0A7M7MIK3"/>
<accession>A0A7M7MIK3</accession>
<comment type="function">
    <text evidence="6">Involved in nucleolar processing of pre-18S ribosomal RNA. Has a role in the nuclear export of 40S pre-ribosomal subunit to the cytoplasm.</text>
</comment>
<evidence type="ECO:0000313" key="9">
    <source>
        <dbReference type="Proteomes" id="UP000594260"/>
    </source>
</evidence>
<dbReference type="EnsemblMetazoa" id="XM_022811654">
    <property type="protein sequence ID" value="XP_022667389"/>
    <property type="gene ID" value="LOC111252956"/>
</dbReference>
<dbReference type="EnsemblMetazoa" id="XM_022811651">
    <property type="protein sequence ID" value="XP_022667386"/>
    <property type="gene ID" value="LOC111252956"/>
</dbReference>
<evidence type="ECO:0008006" key="10">
    <source>
        <dbReference type="Google" id="ProtNLM"/>
    </source>
</evidence>
<sequence>MAKHKKKVLPDRVNQTKPKKDVKKNPFEVKLNRQKHQVINRKFKCERGLPGVARDRAILKRKETLLKEYVHRNKDNVLLDRRIGEGDANLDPDEKIARRIARESTRKNKRNLFNLNDDEVLTHLGQSIEDVNAADDPRSDDEDIYDKLDAAFVGKAHFGGFLTKAEGTEESRRRAIGELIAETKRLKHERQIEVDENVKLTEALDLKWKNVSSLLASVRSGASAKSQASSDKRVANKDASDVFDMLVSELQYAPRAGIATDRTKNPEEVAKEERERLEELERRRLARARGEDDSNGSKRAAAKHRSADDLDDGFAIEDNNDDGDPNGEAGTDDDNGCENAGSDADEIVKNSEDEEKPRDEDGSESDTAPEDKDGEEDNGEEEQDEDSYDDLKSDSEDEITSNAQATTQGDTSVRIPRKATTAAISLEALTNDIPYLIAVPENMDVFDTVIQNRTYTEELIIVERIITGNAPSLHEGNKRRLEGFLRLLIDRIFVVLDEAPIGDGGVLPPGVLQLVNGLVVHIYRLTEMSPVASARSFIEIVRNIYRGERSKGPKKDSSFPGLERLIMFKLISICFSASDQKHAVATPALLCMAHLLTTCRVNDGRNMLRGIFLAQLMLEYVAFGEKYVPEVISFILRLLNESQRLTLSGVVREQDLRLRLSDLYCSRDLELPRTVRCKIMFGLLNLINVAADVFSKVPSFAEVFSTIHQRLGKLESSYYPESLKSLLTTVITKLSRDRPRGPLCRKRSRPQMLKMYEPLIEEKVDLLRKVHNNSKGAKVETKKLQAKYKKELKSAMREVRRDNQFIAHHKLKEQLRLDHDRKMKVKRLFGELATQQGELNSLQKLKGKKK</sequence>
<evidence type="ECO:0000313" key="8">
    <source>
        <dbReference type="EnsemblMetazoa" id="XP_022667389"/>
    </source>
</evidence>
<dbReference type="InParanoid" id="A0A7M7MIK3"/>
<dbReference type="EnsemblMetazoa" id="XM_022811659">
    <property type="protein sequence ID" value="XP_022667394"/>
    <property type="gene ID" value="LOC111252956"/>
</dbReference>
<keyword evidence="9" id="KW-1185">Reference proteome</keyword>
<protein>
    <recommendedName>
        <fullName evidence="10">Nucleolar protein 14</fullName>
    </recommendedName>
</protein>
<feature type="compositionally biased region" description="Acidic residues" evidence="7">
    <location>
        <begin position="361"/>
        <end position="388"/>
    </location>
</feature>
<keyword evidence="4" id="KW-0698">rRNA processing</keyword>
<feature type="compositionally biased region" description="Acidic residues" evidence="7">
    <location>
        <begin position="309"/>
        <end position="336"/>
    </location>
</feature>
<dbReference type="EnsemblMetazoa" id="XM_022811657">
    <property type="protein sequence ID" value="XP_022667392"/>
    <property type="gene ID" value="LOC111252956"/>
</dbReference>
<feature type="compositionally biased region" description="Polar residues" evidence="7">
    <location>
        <begin position="400"/>
        <end position="411"/>
    </location>
</feature>
<feature type="compositionally biased region" description="Basic and acidic residues" evidence="7">
    <location>
        <begin position="261"/>
        <end position="276"/>
    </location>
</feature>
<reference evidence="8" key="1">
    <citation type="submission" date="2021-01" db="UniProtKB">
        <authorList>
            <consortium name="EnsemblMetazoa"/>
        </authorList>
    </citation>
    <scope>IDENTIFICATION</scope>
</reference>
<proteinExistence type="inferred from homology"/>
<dbReference type="RefSeq" id="XP_022667388.1">
    <property type="nucleotide sequence ID" value="XM_022811653.1"/>
</dbReference>
<evidence type="ECO:0000256" key="5">
    <source>
        <dbReference type="ARBA" id="ARBA00023242"/>
    </source>
</evidence>
<dbReference type="PANTHER" id="PTHR23183">
    <property type="entry name" value="NOP14"/>
    <property type="match status" value="1"/>
</dbReference>
<keyword evidence="5" id="KW-0539">Nucleus</keyword>
<dbReference type="Pfam" id="PF04147">
    <property type="entry name" value="Nop14"/>
    <property type="match status" value="1"/>
</dbReference>
<dbReference type="OMA" id="KSCWPSL"/>
<dbReference type="EnsemblMetazoa" id="XM_022811652">
    <property type="protein sequence ID" value="XP_022667387"/>
    <property type="gene ID" value="LOC111252956"/>
</dbReference>
<organism evidence="8 9">
    <name type="scientific">Varroa destructor</name>
    <name type="common">Honeybee mite</name>
    <dbReference type="NCBI Taxonomy" id="109461"/>
    <lineage>
        <taxon>Eukaryota</taxon>
        <taxon>Metazoa</taxon>
        <taxon>Ecdysozoa</taxon>
        <taxon>Arthropoda</taxon>
        <taxon>Chelicerata</taxon>
        <taxon>Arachnida</taxon>
        <taxon>Acari</taxon>
        <taxon>Parasitiformes</taxon>
        <taxon>Mesostigmata</taxon>
        <taxon>Gamasina</taxon>
        <taxon>Dermanyssoidea</taxon>
        <taxon>Varroidae</taxon>
        <taxon>Varroa</taxon>
    </lineage>
</organism>
<dbReference type="KEGG" id="vde:111252956"/>
<feature type="region of interest" description="Disordered" evidence="7">
    <location>
        <begin position="257"/>
        <end position="276"/>
    </location>
</feature>
<dbReference type="GO" id="GO:0030490">
    <property type="term" value="P:maturation of SSU-rRNA"/>
    <property type="evidence" value="ECO:0007669"/>
    <property type="project" value="TreeGrafter"/>
</dbReference>
<feature type="region of interest" description="Disordered" evidence="7">
    <location>
        <begin position="1"/>
        <end position="24"/>
    </location>
</feature>
<dbReference type="EnsemblMetazoa" id="XM_022811656">
    <property type="protein sequence ID" value="XP_022667391"/>
    <property type="gene ID" value="LOC111252956"/>
</dbReference>
<evidence type="ECO:0000256" key="4">
    <source>
        <dbReference type="ARBA" id="ARBA00022552"/>
    </source>
</evidence>
<keyword evidence="3" id="KW-0690">Ribosome biogenesis</keyword>
<dbReference type="PANTHER" id="PTHR23183:SF0">
    <property type="entry name" value="NUCLEOLAR PROTEIN 14"/>
    <property type="match status" value="1"/>
</dbReference>
<dbReference type="GeneID" id="111252956"/>
<evidence type="ECO:0000256" key="3">
    <source>
        <dbReference type="ARBA" id="ARBA00022517"/>
    </source>
</evidence>